<reference evidence="1 2" key="1">
    <citation type="journal article" date="2020" name="bioRxiv">
        <title>Whole genome comparisons of ergot fungi reveals the divergence and evolution of species within the genus Claviceps are the result of varying mechanisms driving genome evolution and host range expansion.</title>
        <authorList>
            <person name="Wyka S.A."/>
            <person name="Mondo S.J."/>
            <person name="Liu M."/>
            <person name="Dettman J."/>
            <person name="Nalam V."/>
            <person name="Broders K.D."/>
        </authorList>
    </citation>
    <scope>NUCLEOTIDE SEQUENCE [LARGE SCALE GENOMIC DNA]</scope>
    <source>
        <strain evidence="1 2">Clav52</strain>
    </source>
</reference>
<accession>A0A9P7TYQ6</accession>
<gene>
    <name evidence="1" type="primary">KRR1_2</name>
    <name evidence="1" type="ORF">E4U09_008242</name>
</gene>
<organism evidence="1 2">
    <name type="scientific">Claviceps aff. purpurea</name>
    <dbReference type="NCBI Taxonomy" id="1967640"/>
    <lineage>
        <taxon>Eukaryota</taxon>
        <taxon>Fungi</taxon>
        <taxon>Dikarya</taxon>
        <taxon>Ascomycota</taxon>
        <taxon>Pezizomycotina</taxon>
        <taxon>Sordariomycetes</taxon>
        <taxon>Hypocreomycetidae</taxon>
        <taxon>Hypocreales</taxon>
        <taxon>Clavicipitaceae</taxon>
        <taxon>Claviceps</taxon>
    </lineage>
</organism>
<dbReference type="AlphaFoldDB" id="A0A9P7TYQ6"/>
<evidence type="ECO:0000313" key="1">
    <source>
        <dbReference type="EMBL" id="KAG6284137.1"/>
    </source>
</evidence>
<keyword evidence="2" id="KW-1185">Reference proteome</keyword>
<dbReference type="EMBL" id="SRRH01000967">
    <property type="protein sequence ID" value="KAG6284137.1"/>
    <property type="molecule type" value="Genomic_DNA"/>
</dbReference>
<name>A0A9P7TYQ6_9HYPO</name>
<proteinExistence type="predicted"/>
<comment type="caution">
    <text evidence="1">The sequence shown here is derived from an EMBL/GenBank/DDBJ whole genome shotgun (WGS) entry which is preliminary data.</text>
</comment>
<sequence>MPSTHKKQKPWDTVDIDKWEFDTFTAKDNAGGTFTEESSFVTPFPKYRGCT</sequence>
<dbReference type="Proteomes" id="UP000707071">
    <property type="component" value="Unassembled WGS sequence"/>
</dbReference>
<evidence type="ECO:0000313" key="2">
    <source>
        <dbReference type="Proteomes" id="UP000707071"/>
    </source>
</evidence>
<protein>
    <submittedName>
        <fullName evidence="1">Ribosomal RNA assembly protein krr1</fullName>
    </submittedName>
</protein>